<feature type="domain" description="RING-type" evidence="10">
    <location>
        <begin position="216"/>
        <end position="256"/>
    </location>
</feature>
<keyword evidence="6" id="KW-0833">Ubl conjugation pathway</keyword>
<evidence type="ECO:0000256" key="8">
    <source>
        <dbReference type="PROSITE-ProRule" id="PRU00175"/>
    </source>
</evidence>
<dbReference type="SMART" id="SM00184">
    <property type="entry name" value="RING"/>
    <property type="match status" value="1"/>
</dbReference>
<evidence type="ECO:0000256" key="3">
    <source>
        <dbReference type="ARBA" id="ARBA00022679"/>
    </source>
</evidence>
<feature type="compositionally biased region" description="Polar residues" evidence="9">
    <location>
        <begin position="101"/>
        <end position="111"/>
    </location>
</feature>
<dbReference type="PANTHER" id="PTHR46463">
    <property type="entry name" value="ZINC FINGER, RING/FYVE/PHD-TYPE"/>
    <property type="match status" value="1"/>
</dbReference>
<feature type="region of interest" description="Disordered" evidence="9">
    <location>
        <begin position="347"/>
        <end position="415"/>
    </location>
</feature>
<feature type="region of interest" description="Disordered" evidence="9">
    <location>
        <begin position="182"/>
        <end position="202"/>
    </location>
</feature>
<dbReference type="EMBL" id="JAFHKP010000027">
    <property type="protein sequence ID" value="KAG5475876.1"/>
    <property type="molecule type" value="Genomic_DNA"/>
</dbReference>
<feature type="compositionally biased region" description="Polar residues" evidence="9">
    <location>
        <begin position="379"/>
        <end position="390"/>
    </location>
</feature>
<evidence type="ECO:0000256" key="1">
    <source>
        <dbReference type="ARBA" id="ARBA00000900"/>
    </source>
</evidence>
<dbReference type="SUPFAM" id="SSF57850">
    <property type="entry name" value="RING/U-box"/>
    <property type="match status" value="1"/>
</dbReference>
<dbReference type="InterPro" id="IPR001841">
    <property type="entry name" value="Znf_RING"/>
</dbReference>
<dbReference type="GO" id="GO:0008270">
    <property type="term" value="F:zinc ion binding"/>
    <property type="evidence" value="ECO:0007669"/>
    <property type="project" value="UniProtKB-KW"/>
</dbReference>
<organism evidence="11 12">
    <name type="scientific">Leishmania enriettii</name>
    <dbReference type="NCBI Taxonomy" id="5663"/>
    <lineage>
        <taxon>Eukaryota</taxon>
        <taxon>Discoba</taxon>
        <taxon>Euglenozoa</taxon>
        <taxon>Kinetoplastea</taxon>
        <taxon>Metakinetoplastina</taxon>
        <taxon>Trypanosomatida</taxon>
        <taxon>Trypanosomatidae</taxon>
        <taxon>Leishmaniinae</taxon>
        <taxon>Leishmania</taxon>
    </lineage>
</organism>
<feature type="compositionally biased region" description="Polar residues" evidence="9">
    <location>
        <begin position="347"/>
        <end position="358"/>
    </location>
</feature>
<dbReference type="GO" id="GO:0061630">
    <property type="term" value="F:ubiquitin protein ligase activity"/>
    <property type="evidence" value="ECO:0007669"/>
    <property type="project" value="UniProtKB-EC"/>
</dbReference>
<evidence type="ECO:0000256" key="2">
    <source>
        <dbReference type="ARBA" id="ARBA00012483"/>
    </source>
</evidence>
<keyword evidence="4" id="KW-0479">Metal-binding</keyword>
<evidence type="ECO:0000256" key="5">
    <source>
        <dbReference type="ARBA" id="ARBA00022771"/>
    </source>
</evidence>
<evidence type="ECO:0000256" key="7">
    <source>
        <dbReference type="ARBA" id="ARBA00022833"/>
    </source>
</evidence>
<protein>
    <recommendedName>
        <fullName evidence="2">RING-type E3 ubiquitin transferase</fullName>
        <ecNumber evidence="2">2.3.2.27</ecNumber>
    </recommendedName>
</protein>
<dbReference type="InterPro" id="IPR013083">
    <property type="entry name" value="Znf_RING/FYVE/PHD"/>
</dbReference>
<sequence>MMSTMESRNSPARSSTSAEKPYVTDNTCSPVKANVVETNLIDSCDGEALESPQLPNLTSSSRGFRASAAFLSRMSKSEDAAEEGEHALASLTPAQRHHQQSDAAVSLSSSLPARESQEMLSSTSLRVDGQHSIYELPRTPHTAGSSGIFPSPLQQSMPLKWARTSVSLRSIMETPRSVEESVVSTSLSETKPASKPPVARSSCGDSIALSEEADMCCICLEEYTNENPMFRGACQHHFHLPCLMEWKQRSTLCPMCCAETLRGVGEFEALHHYVAADPAEVARQQDIAKRDAEIAQNLQHKYLRQAQRRDSHDARIAHALHSGSPRGSASRTVPPAAEVSLRLPTTFQAENRSNSQRPGNIARVPSLRHPKRPEGVHQQRVTANGHSRATQPPVHPGMQGGQRSHRRLQPGCVVM</sequence>
<feature type="region of interest" description="Disordered" evidence="9">
    <location>
        <begin position="92"/>
        <end position="126"/>
    </location>
</feature>
<feature type="region of interest" description="Disordered" evidence="9">
    <location>
        <begin position="1"/>
        <end position="29"/>
    </location>
</feature>
<comment type="catalytic activity">
    <reaction evidence="1">
        <text>S-ubiquitinyl-[E2 ubiquitin-conjugating enzyme]-L-cysteine + [acceptor protein]-L-lysine = [E2 ubiquitin-conjugating enzyme]-L-cysteine + N(6)-ubiquitinyl-[acceptor protein]-L-lysine.</text>
        <dbReference type="EC" id="2.3.2.27"/>
    </reaction>
</comment>
<evidence type="ECO:0000256" key="4">
    <source>
        <dbReference type="ARBA" id="ARBA00022723"/>
    </source>
</evidence>
<gene>
    <name evidence="11" type="ORF">CUR178_03589</name>
</gene>
<comment type="caution">
    <text evidence="11">The sequence shown here is derived from an EMBL/GenBank/DDBJ whole genome shotgun (WGS) entry which is preliminary data.</text>
</comment>
<dbReference type="EC" id="2.3.2.27" evidence="2"/>
<dbReference type="KEGG" id="lenr:94170831"/>
<reference evidence="11 12" key="1">
    <citation type="submission" date="2021-02" db="EMBL/GenBank/DDBJ databases">
        <title>Leishmania (Mundinia) enrietti genome sequencing and assembly.</title>
        <authorList>
            <person name="Almutairi H."/>
            <person name="Gatherer D."/>
        </authorList>
    </citation>
    <scope>NUCLEOTIDE SEQUENCE [LARGE SCALE GENOMIC DNA]</scope>
    <source>
        <strain evidence="11">CUR178</strain>
    </source>
</reference>
<dbReference type="Proteomes" id="UP000674179">
    <property type="component" value="Chromosome 27"/>
</dbReference>
<evidence type="ECO:0000256" key="9">
    <source>
        <dbReference type="SAM" id="MobiDB-lite"/>
    </source>
</evidence>
<dbReference type="RefSeq" id="XP_067691887.1">
    <property type="nucleotide sequence ID" value="XM_067835321.1"/>
</dbReference>
<dbReference type="PROSITE" id="PS50089">
    <property type="entry name" value="ZF_RING_2"/>
    <property type="match status" value="1"/>
</dbReference>
<dbReference type="OrthoDB" id="8062037at2759"/>
<dbReference type="Gene3D" id="3.30.40.10">
    <property type="entry name" value="Zinc/RING finger domain, C3HC4 (zinc finger)"/>
    <property type="match status" value="1"/>
</dbReference>
<keyword evidence="12" id="KW-1185">Reference proteome</keyword>
<keyword evidence="7" id="KW-0862">Zinc</keyword>
<keyword evidence="5 8" id="KW-0863">Zinc-finger</keyword>
<name>A0A836GIU2_LEIEN</name>
<evidence type="ECO:0000256" key="6">
    <source>
        <dbReference type="ARBA" id="ARBA00022786"/>
    </source>
</evidence>
<dbReference type="GeneID" id="94170831"/>
<evidence type="ECO:0000313" key="11">
    <source>
        <dbReference type="EMBL" id="KAG5475876.1"/>
    </source>
</evidence>
<evidence type="ECO:0000313" key="12">
    <source>
        <dbReference type="Proteomes" id="UP000674179"/>
    </source>
</evidence>
<keyword evidence="3" id="KW-0808">Transferase</keyword>
<evidence type="ECO:0000259" key="10">
    <source>
        <dbReference type="PROSITE" id="PS50089"/>
    </source>
</evidence>
<dbReference type="Pfam" id="PF13639">
    <property type="entry name" value="zf-RING_2"/>
    <property type="match status" value="1"/>
</dbReference>
<dbReference type="PANTHER" id="PTHR46463:SF10">
    <property type="entry name" value="OS01G0926200 PROTEIN"/>
    <property type="match status" value="1"/>
</dbReference>
<proteinExistence type="predicted"/>
<accession>A0A836GIU2</accession>
<dbReference type="AlphaFoldDB" id="A0A836GIU2"/>